<name>A0ABS1HL41_9BACT</name>
<evidence type="ECO:0000259" key="6">
    <source>
        <dbReference type="PROSITE" id="PS51635"/>
    </source>
</evidence>
<dbReference type="PROSITE" id="PS51635">
    <property type="entry name" value="PNPLA"/>
    <property type="match status" value="1"/>
</dbReference>
<dbReference type="Pfam" id="PF01734">
    <property type="entry name" value="Patatin"/>
    <property type="match status" value="1"/>
</dbReference>
<feature type="active site" description="Proton acceptor" evidence="4">
    <location>
        <position position="210"/>
    </location>
</feature>
<dbReference type="Gene3D" id="3.10.20.310">
    <property type="entry name" value="membrane protein fhac"/>
    <property type="match status" value="1"/>
</dbReference>
<keyword evidence="2 4" id="KW-0442">Lipid degradation</keyword>
<keyword evidence="3 4" id="KW-0443">Lipid metabolism</keyword>
<keyword evidence="1 4" id="KW-0378">Hydrolase</keyword>
<evidence type="ECO:0000313" key="8">
    <source>
        <dbReference type="Proteomes" id="UP000605676"/>
    </source>
</evidence>
<feature type="short sequence motif" description="DGA/G" evidence="4">
    <location>
        <begin position="210"/>
        <end position="212"/>
    </location>
</feature>
<evidence type="ECO:0000256" key="5">
    <source>
        <dbReference type="SAM" id="SignalP"/>
    </source>
</evidence>
<gene>
    <name evidence="7" type="ORF">JIV24_12665</name>
</gene>
<dbReference type="InterPro" id="IPR050301">
    <property type="entry name" value="NTE"/>
</dbReference>
<reference evidence="7 8" key="1">
    <citation type="submission" date="2021-01" db="EMBL/GenBank/DDBJ databases">
        <title>Carboxyliciviraga sp.nov., isolated from coastal sediments.</title>
        <authorList>
            <person name="Lu D."/>
            <person name="Zhang T."/>
        </authorList>
    </citation>
    <scope>NUCLEOTIDE SEQUENCE [LARGE SCALE GENOMIC DNA]</scope>
    <source>
        <strain evidence="7 8">N1Y132</strain>
    </source>
</reference>
<dbReference type="Pfam" id="PF19143">
    <property type="entry name" value="Omp85_2"/>
    <property type="match status" value="1"/>
</dbReference>
<dbReference type="Proteomes" id="UP000605676">
    <property type="component" value="Unassembled WGS sequence"/>
</dbReference>
<accession>A0ABS1HL41</accession>
<evidence type="ECO:0000256" key="4">
    <source>
        <dbReference type="PROSITE-ProRule" id="PRU01161"/>
    </source>
</evidence>
<dbReference type="SUPFAM" id="SSF52151">
    <property type="entry name" value="FabD/lysophospholipase-like"/>
    <property type="match status" value="1"/>
</dbReference>
<organism evidence="7 8">
    <name type="scientific">Carboxylicivirga marina</name>
    <dbReference type="NCBI Taxonomy" id="2800988"/>
    <lineage>
        <taxon>Bacteria</taxon>
        <taxon>Pseudomonadati</taxon>
        <taxon>Bacteroidota</taxon>
        <taxon>Bacteroidia</taxon>
        <taxon>Marinilabiliales</taxon>
        <taxon>Marinilabiliaceae</taxon>
        <taxon>Carboxylicivirga</taxon>
    </lineage>
</organism>
<dbReference type="Gene3D" id="2.40.160.50">
    <property type="entry name" value="membrane protein fhac: a member of the omp85/tpsb transporter family"/>
    <property type="match status" value="1"/>
</dbReference>
<feature type="active site" description="Nucleophile" evidence="4">
    <location>
        <position position="66"/>
    </location>
</feature>
<keyword evidence="8" id="KW-1185">Reference proteome</keyword>
<evidence type="ECO:0000256" key="2">
    <source>
        <dbReference type="ARBA" id="ARBA00022963"/>
    </source>
</evidence>
<dbReference type="CDD" id="cd07205">
    <property type="entry name" value="Pat_PNPLA6_PNPLA7_NTE1_like"/>
    <property type="match status" value="1"/>
</dbReference>
<comment type="caution">
    <text evidence="7">The sequence shown here is derived from an EMBL/GenBank/DDBJ whole genome shotgun (WGS) entry which is preliminary data.</text>
</comment>
<feature type="domain" description="PNPLA" evidence="6">
    <location>
        <begin position="33"/>
        <end position="223"/>
    </location>
</feature>
<dbReference type="InterPro" id="IPR043864">
    <property type="entry name" value="Omp85-like_dom"/>
</dbReference>
<proteinExistence type="predicted"/>
<sequence length="758" mass="84062">MNKLLAYICICLAILTHQQLWAQESSKRPKIGLVLSGGGAKGLAHIGVLKVLEEAGIRPDYITGTSMGSIIGGLYASGYSAVELDSIVNSIDWAVVLSDQIPLHDVVPEEKADYNRFQLEFDITRKGLKLPAGMVRGQRISEMLSSLTWHVSNSSSFDDLPIPFRCVAVDLVEGKPYVFKEGDISEAMRASMAIPSVFTPVEKDSMYLVDGGVLDNFPVLLCKEMGADIIIGVNVGASDKPKIDDLKSITEILMTSAMIGSNIAFDEAIKVTDYLITPELHPFTSASFFDGKDIVKRGEQAALKQVDDFKHLADSLNLIAIKNDAPYHYTPDEVIISDIVINNREHVSRNYYLSKLKIQEGDTVSLNDINRGVRRLVGTRFYKHITYDLHYNDSTYSLIFNTEETNLTQAKFSIHYDNELKAGLITNITVRNILFKNSRLSLTADISETPRMHGEMIAYMGERQLTGFIGDGYFEKTPLPLYQENLKKAGTLNYYKTQAGAGLFLSFNTSTIITVKIDWEEVRTSQESGLSSIFDQGVERFGNGFVYGTFTADRNTLNKRFFATKGHHLHLSGKLNFKAYDYYDGEPYAKALIAPLIQVPQEHYLAGSVRYLKSFSASKNAHFETGISLAAFSADAPFFDMHYIGGTAYNISTGDAAFVGLNYREKIAENYGLASFKFNINLTQTIYAHAVANGICAPNFGNDDFKDQNFYLGPREYILGFGGGIAINSLIGPITFGVGTNLDDWKARMYISVGYPFL</sequence>
<feature type="signal peptide" evidence="5">
    <location>
        <begin position="1"/>
        <end position="22"/>
    </location>
</feature>
<protein>
    <submittedName>
        <fullName evidence="7">Patatin-like phospholipase family protein</fullName>
    </submittedName>
</protein>
<dbReference type="RefSeq" id="WP_200465417.1">
    <property type="nucleotide sequence ID" value="NZ_JAENRR010000028.1"/>
</dbReference>
<evidence type="ECO:0000256" key="3">
    <source>
        <dbReference type="ARBA" id="ARBA00023098"/>
    </source>
</evidence>
<evidence type="ECO:0000256" key="1">
    <source>
        <dbReference type="ARBA" id="ARBA00022801"/>
    </source>
</evidence>
<evidence type="ECO:0000313" key="7">
    <source>
        <dbReference type="EMBL" id="MBK3518190.1"/>
    </source>
</evidence>
<dbReference type="InterPro" id="IPR002641">
    <property type="entry name" value="PNPLA_dom"/>
</dbReference>
<feature type="short sequence motif" description="GXSXG" evidence="4">
    <location>
        <begin position="64"/>
        <end position="68"/>
    </location>
</feature>
<dbReference type="EMBL" id="JAENRR010000028">
    <property type="protein sequence ID" value="MBK3518190.1"/>
    <property type="molecule type" value="Genomic_DNA"/>
</dbReference>
<keyword evidence="5" id="KW-0732">Signal</keyword>
<dbReference type="InterPro" id="IPR016035">
    <property type="entry name" value="Acyl_Trfase/lysoPLipase"/>
</dbReference>
<feature type="chain" id="PRO_5045834280" evidence="5">
    <location>
        <begin position="23"/>
        <end position="758"/>
    </location>
</feature>
<dbReference type="PANTHER" id="PTHR14226">
    <property type="entry name" value="NEUROPATHY TARGET ESTERASE/SWISS CHEESE D.MELANOGASTER"/>
    <property type="match status" value="1"/>
</dbReference>
<feature type="short sequence motif" description="GXGXXG" evidence="4">
    <location>
        <begin position="37"/>
        <end position="42"/>
    </location>
</feature>
<dbReference type="PANTHER" id="PTHR14226:SF29">
    <property type="entry name" value="NEUROPATHY TARGET ESTERASE SWS"/>
    <property type="match status" value="1"/>
</dbReference>
<dbReference type="Gene3D" id="3.40.1090.10">
    <property type="entry name" value="Cytosolic phospholipase A2 catalytic domain"/>
    <property type="match status" value="2"/>
</dbReference>